<evidence type="ECO:0008006" key="4">
    <source>
        <dbReference type="Google" id="ProtNLM"/>
    </source>
</evidence>
<evidence type="ECO:0000313" key="3">
    <source>
        <dbReference type="Proteomes" id="UP000501849"/>
    </source>
</evidence>
<dbReference type="InterPro" id="IPR039708">
    <property type="entry name" value="MT1774/Rv1733c-like"/>
</dbReference>
<evidence type="ECO:0000313" key="2">
    <source>
        <dbReference type="EMBL" id="QIV83076.1"/>
    </source>
</evidence>
<dbReference type="AlphaFoldDB" id="A0A6H0S7D5"/>
<dbReference type="Proteomes" id="UP000501849">
    <property type="component" value="Chromosome"/>
</dbReference>
<name>A0A6H0S7D5_9MYCO</name>
<protein>
    <recommendedName>
        <fullName evidence="4">Transmembrane protein</fullName>
    </recommendedName>
</protein>
<keyword evidence="1" id="KW-0472">Membrane</keyword>
<dbReference type="KEGG" id="mfre:EXE63_20890"/>
<gene>
    <name evidence="2" type="ORF">EXE63_20890</name>
</gene>
<keyword evidence="1" id="KW-1133">Transmembrane helix</keyword>
<proteinExistence type="predicted"/>
<dbReference type="PANTHER" id="PTHR42305:SF1">
    <property type="entry name" value="MEMBRANE PROTEIN RV1733C-RELATED"/>
    <property type="match status" value="1"/>
</dbReference>
<feature type="transmembrane region" description="Helical" evidence="1">
    <location>
        <begin position="42"/>
        <end position="66"/>
    </location>
</feature>
<keyword evidence="3" id="KW-1185">Reference proteome</keyword>
<feature type="transmembrane region" description="Helical" evidence="1">
    <location>
        <begin position="151"/>
        <end position="177"/>
    </location>
</feature>
<dbReference type="PANTHER" id="PTHR42305">
    <property type="entry name" value="MEMBRANE PROTEIN RV1733C-RELATED"/>
    <property type="match status" value="1"/>
</dbReference>
<reference evidence="2 3" key="1">
    <citation type="submission" date="2019-04" db="EMBL/GenBank/DDBJ databases">
        <title>Draft, Whole-Genome Sequence of the Anthracene-degrading Mycobacterium frederiksbergense LB501T, Isolated from a Polycyclic Aromatic Hydrocarbon (PAH)-Contaminated Soil.</title>
        <authorList>
            <person name="Augelletti F."/>
        </authorList>
    </citation>
    <scope>NUCLEOTIDE SEQUENCE [LARGE SCALE GENOMIC DNA]</scope>
    <source>
        <strain evidence="2 3">LB 501T</strain>
    </source>
</reference>
<dbReference type="EMBL" id="CP038799">
    <property type="protein sequence ID" value="QIV83076.1"/>
    <property type="molecule type" value="Genomic_DNA"/>
</dbReference>
<evidence type="ECO:0000256" key="1">
    <source>
        <dbReference type="SAM" id="Phobius"/>
    </source>
</evidence>
<organism evidence="2 3">
    <name type="scientific">Mycolicibacterium frederiksbergense</name>
    <dbReference type="NCBI Taxonomy" id="117567"/>
    <lineage>
        <taxon>Bacteria</taxon>
        <taxon>Bacillati</taxon>
        <taxon>Actinomycetota</taxon>
        <taxon>Actinomycetes</taxon>
        <taxon>Mycobacteriales</taxon>
        <taxon>Mycobacteriaceae</taxon>
        <taxon>Mycolicibacterium</taxon>
    </lineage>
</organism>
<accession>A0A6H0S7D5</accession>
<keyword evidence="1" id="KW-0812">Transmembrane</keyword>
<sequence length="208" mass="22619">MQTLIAGVTLDAMYARLAGRLRWYLRALGFHPLVRTVDRLEALTVLGVLVAGLFAIPVAVSAGTVVHDASLRTAEQQAQSRHSVQAVVVAGIGALTELDTPAYVRAQWREGTQMRTESVVGPATIRPGDHMTVWVDDSGKVVSAPLRADDAALTATAAAVSFWISIVTCCALVAYLIRRGLDRSRHRAWDRELLVLAHNDDGWANRRD</sequence>